<sequence length="131" mass="14746">MKTMKRGLAHRLSGRLRHYGTPVSWNQPRTNHPHWIAYVVFSTFSTNNSTVFLVSPEDCHCRRSSSRGSGLVVVESSWLPPSRCFPWAVARLLSPSISLQLELEQSQMLHGCTTLCRPSPSLQQDRAQRGG</sequence>
<dbReference type="AlphaFoldDB" id="A0AAV2LT98"/>
<proteinExistence type="predicted"/>
<name>A0AAV2LT98_KNICA</name>
<evidence type="ECO:0000313" key="1">
    <source>
        <dbReference type="EMBL" id="CAL1603964.1"/>
    </source>
</evidence>
<gene>
    <name evidence="1" type="ORF">KC01_LOCUS31557</name>
</gene>
<dbReference type="Proteomes" id="UP001497482">
    <property type="component" value="Chromosome 4"/>
</dbReference>
<evidence type="ECO:0000313" key="2">
    <source>
        <dbReference type="Proteomes" id="UP001497482"/>
    </source>
</evidence>
<organism evidence="1 2">
    <name type="scientific">Knipowitschia caucasica</name>
    <name type="common">Caucasian dwarf goby</name>
    <name type="synonym">Pomatoschistus caucasicus</name>
    <dbReference type="NCBI Taxonomy" id="637954"/>
    <lineage>
        <taxon>Eukaryota</taxon>
        <taxon>Metazoa</taxon>
        <taxon>Chordata</taxon>
        <taxon>Craniata</taxon>
        <taxon>Vertebrata</taxon>
        <taxon>Euteleostomi</taxon>
        <taxon>Actinopterygii</taxon>
        <taxon>Neopterygii</taxon>
        <taxon>Teleostei</taxon>
        <taxon>Neoteleostei</taxon>
        <taxon>Acanthomorphata</taxon>
        <taxon>Gobiaria</taxon>
        <taxon>Gobiiformes</taxon>
        <taxon>Gobioidei</taxon>
        <taxon>Gobiidae</taxon>
        <taxon>Gobiinae</taxon>
        <taxon>Knipowitschia</taxon>
    </lineage>
</organism>
<reference evidence="1 2" key="1">
    <citation type="submission" date="2024-04" db="EMBL/GenBank/DDBJ databases">
        <authorList>
            <person name="Waldvogel A.-M."/>
            <person name="Schoenle A."/>
        </authorList>
    </citation>
    <scope>NUCLEOTIDE SEQUENCE [LARGE SCALE GENOMIC DNA]</scope>
</reference>
<dbReference type="EMBL" id="OZ035826">
    <property type="protein sequence ID" value="CAL1603964.1"/>
    <property type="molecule type" value="Genomic_DNA"/>
</dbReference>
<protein>
    <submittedName>
        <fullName evidence="1">Uncharacterized protein</fullName>
    </submittedName>
</protein>
<keyword evidence="2" id="KW-1185">Reference proteome</keyword>
<accession>A0AAV2LT98</accession>